<feature type="transmembrane region" description="Helical" evidence="1">
    <location>
        <begin position="37"/>
        <end position="58"/>
    </location>
</feature>
<feature type="transmembrane region" description="Helical" evidence="1">
    <location>
        <begin position="101"/>
        <end position="122"/>
    </location>
</feature>
<dbReference type="RefSeq" id="WP_043123017.1">
    <property type="nucleotide sequence ID" value="NZ_JTDL01000104.1"/>
</dbReference>
<evidence type="ECO:0000313" key="2">
    <source>
        <dbReference type="EMBL" id="KHL03099.1"/>
    </source>
</evidence>
<reference evidence="2 3" key="1">
    <citation type="submission" date="2014-09" db="EMBL/GenBank/DDBJ databases">
        <title>Genome sequence of Sinomonas sp. MUSC 117.</title>
        <authorList>
            <person name="Lee L.-H."/>
        </authorList>
    </citation>
    <scope>NUCLEOTIDE SEQUENCE [LARGE SCALE GENOMIC DNA]</scope>
    <source>
        <strain evidence="2 3">MUSC 117</strain>
    </source>
</reference>
<gene>
    <name evidence="2" type="ORF">LK10_09955</name>
</gene>
<proteinExistence type="predicted"/>
<sequence length="123" mass="12829">MTVVLSIFVFLHVVGAAMIVGPWIANMKKPTVGARQFDGAMTQLVTGIILVGLITVLSKQADSNVASPDYLKLTIKFIIAVVVGALAFVGNRRRKAGEPVAPGLAHAVGGLALLNVAIATIWP</sequence>
<dbReference type="OrthoDB" id="3830423at2"/>
<organism evidence="2 3">
    <name type="scientific">Sinomonas humi</name>
    <dbReference type="NCBI Taxonomy" id="1338436"/>
    <lineage>
        <taxon>Bacteria</taxon>
        <taxon>Bacillati</taxon>
        <taxon>Actinomycetota</taxon>
        <taxon>Actinomycetes</taxon>
        <taxon>Micrococcales</taxon>
        <taxon>Micrococcaceae</taxon>
        <taxon>Sinomonas</taxon>
    </lineage>
</organism>
<keyword evidence="1" id="KW-1133">Transmembrane helix</keyword>
<protein>
    <submittedName>
        <fullName evidence="2">Membrane protein</fullName>
    </submittedName>
</protein>
<feature type="transmembrane region" description="Helical" evidence="1">
    <location>
        <begin position="70"/>
        <end position="89"/>
    </location>
</feature>
<dbReference type="AlphaFoldDB" id="A0A0B2AML4"/>
<comment type="caution">
    <text evidence="2">The sequence shown here is derived from an EMBL/GenBank/DDBJ whole genome shotgun (WGS) entry which is preliminary data.</text>
</comment>
<keyword evidence="1" id="KW-0472">Membrane</keyword>
<feature type="transmembrane region" description="Helical" evidence="1">
    <location>
        <begin position="6"/>
        <end position="25"/>
    </location>
</feature>
<keyword evidence="1" id="KW-0812">Transmembrane</keyword>
<evidence type="ECO:0000313" key="3">
    <source>
        <dbReference type="Proteomes" id="UP000030982"/>
    </source>
</evidence>
<keyword evidence="3" id="KW-1185">Reference proteome</keyword>
<accession>A0A0B2AML4</accession>
<name>A0A0B2AML4_9MICC</name>
<dbReference type="STRING" id="1338436.LK10_09955"/>
<dbReference type="Proteomes" id="UP000030982">
    <property type="component" value="Unassembled WGS sequence"/>
</dbReference>
<dbReference type="EMBL" id="JTDL01000104">
    <property type="protein sequence ID" value="KHL03099.1"/>
    <property type="molecule type" value="Genomic_DNA"/>
</dbReference>
<evidence type="ECO:0000256" key="1">
    <source>
        <dbReference type="SAM" id="Phobius"/>
    </source>
</evidence>